<dbReference type="Proteomes" id="UP000178796">
    <property type="component" value="Unassembled WGS sequence"/>
</dbReference>
<dbReference type="AlphaFoldDB" id="A0A1G2CB27"/>
<comment type="caution">
    <text evidence="1">The sequence shown here is derived from an EMBL/GenBank/DDBJ whole genome shotgun (WGS) entry which is preliminary data.</text>
</comment>
<accession>A0A1G2CB27</accession>
<name>A0A1G2CB27_9BACT</name>
<evidence type="ECO:0000313" key="1">
    <source>
        <dbReference type="EMBL" id="OGY98575.1"/>
    </source>
</evidence>
<sequence>MPRDGWLKRQTENTERNIADWPRWMRIESGVAVSKLFLAVPTYHTAAGARTFPTMGIIAFTPREARERIVEYCATRHAPANPRYWGVRDLRVLPDVEDVPLHRAAEVLVCTGITVLEIVEKGREERACSFRPRPPRQK</sequence>
<organism evidence="1 2">
    <name type="scientific">Candidatus Liptonbacteria bacterium RIFCSPHIGHO2_12_FULL_60_13</name>
    <dbReference type="NCBI Taxonomy" id="1798648"/>
    <lineage>
        <taxon>Bacteria</taxon>
        <taxon>Candidatus Liptoniibacteriota</taxon>
    </lineage>
</organism>
<reference evidence="1 2" key="1">
    <citation type="journal article" date="2016" name="Nat. Commun.">
        <title>Thousands of microbial genomes shed light on interconnected biogeochemical processes in an aquifer system.</title>
        <authorList>
            <person name="Anantharaman K."/>
            <person name="Brown C.T."/>
            <person name="Hug L.A."/>
            <person name="Sharon I."/>
            <person name="Castelle C.J."/>
            <person name="Probst A.J."/>
            <person name="Thomas B.C."/>
            <person name="Singh A."/>
            <person name="Wilkins M.J."/>
            <person name="Karaoz U."/>
            <person name="Brodie E.L."/>
            <person name="Williams K.H."/>
            <person name="Hubbard S.S."/>
            <person name="Banfield J.F."/>
        </authorList>
    </citation>
    <scope>NUCLEOTIDE SEQUENCE [LARGE SCALE GENOMIC DNA]</scope>
</reference>
<dbReference type="EMBL" id="MHKY01000031">
    <property type="protein sequence ID" value="OGY98575.1"/>
    <property type="molecule type" value="Genomic_DNA"/>
</dbReference>
<proteinExistence type="predicted"/>
<protein>
    <submittedName>
        <fullName evidence="1">Uncharacterized protein</fullName>
    </submittedName>
</protein>
<evidence type="ECO:0000313" key="2">
    <source>
        <dbReference type="Proteomes" id="UP000178796"/>
    </source>
</evidence>
<gene>
    <name evidence="1" type="ORF">A3E09_01680</name>
</gene>